<comment type="caution">
    <text evidence="3">The sequence shown here is derived from an EMBL/GenBank/DDBJ whole genome shotgun (WGS) entry which is preliminary data.</text>
</comment>
<dbReference type="CDD" id="cd03801">
    <property type="entry name" value="GT4_PimA-like"/>
    <property type="match status" value="1"/>
</dbReference>
<evidence type="ECO:0000259" key="2">
    <source>
        <dbReference type="Pfam" id="PF13439"/>
    </source>
</evidence>
<name>A0A2H0W9Q8_9BACT</name>
<accession>A0A2H0W9Q8</accession>
<dbReference type="Gene3D" id="3.40.50.2000">
    <property type="entry name" value="Glycogen Phosphorylase B"/>
    <property type="match status" value="3"/>
</dbReference>
<reference evidence="4" key="1">
    <citation type="submission" date="2017-09" db="EMBL/GenBank/DDBJ databases">
        <title>Depth-based differentiation of microbial function through sediment-hosted aquifers and enrichment of novel symbionts in the deep terrestrial subsurface.</title>
        <authorList>
            <person name="Probst A.J."/>
            <person name="Ladd B."/>
            <person name="Jarett J.K."/>
            <person name="Geller-Mcgrath D.E."/>
            <person name="Sieber C.M.K."/>
            <person name="Emerson J.B."/>
            <person name="Anantharaman K."/>
            <person name="Thomas B.C."/>
            <person name="Malmstrom R."/>
            <person name="Stieglmeier M."/>
            <person name="Klingl A."/>
            <person name="Woyke T."/>
            <person name="Ryan C.M."/>
            <person name="Banfield J.F."/>
        </authorList>
    </citation>
    <scope>NUCLEOTIDE SEQUENCE [LARGE SCALE GENOMIC DNA]</scope>
</reference>
<dbReference type="AlphaFoldDB" id="A0A2H0W9Q8"/>
<dbReference type="PANTHER" id="PTHR12526">
    <property type="entry name" value="GLYCOSYLTRANSFERASE"/>
    <property type="match status" value="1"/>
</dbReference>
<dbReference type="Proteomes" id="UP000230093">
    <property type="component" value="Unassembled WGS sequence"/>
</dbReference>
<evidence type="ECO:0000313" key="3">
    <source>
        <dbReference type="EMBL" id="PIS09367.1"/>
    </source>
</evidence>
<feature type="domain" description="Glycosyltransferase subfamily 4-like N-terminal" evidence="2">
    <location>
        <begin position="34"/>
        <end position="155"/>
    </location>
</feature>
<dbReference type="GO" id="GO:0016757">
    <property type="term" value="F:glycosyltransferase activity"/>
    <property type="evidence" value="ECO:0007669"/>
    <property type="project" value="InterPro"/>
</dbReference>
<dbReference type="Pfam" id="PF00534">
    <property type="entry name" value="Glycos_transf_1"/>
    <property type="match status" value="1"/>
</dbReference>
<dbReference type="SUPFAM" id="SSF53756">
    <property type="entry name" value="UDP-Glycosyltransferase/glycogen phosphorylase"/>
    <property type="match status" value="1"/>
</dbReference>
<gene>
    <name evidence="3" type="ORF">COT75_01675</name>
</gene>
<evidence type="ECO:0000313" key="4">
    <source>
        <dbReference type="Proteomes" id="UP000230093"/>
    </source>
</evidence>
<protein>
    <recommendedName>
        <fullName evidence="5">Glycosyltransferase family 4 protein</fullName>
    </recommendedName>
</protein>
<dbReference type="InterPro" id="IPR028098">
    <property type="entry name" value="Glyco_trans_4-like_N"/>
</dbReference>
<proteinExistence type="predicted"/>
<evidence type="ECO:0008006" key="5">
    <source>
        <dbReference type="Google" id="ProtNLM"/>
    </source>
</evidence>
<feature type="domain" description="Glycosyl transferase family 1" evidence="1">
    <location>
        <begin position="203"/>
        <end position="296"/>
    </location>
</feature>
<dbReference type="EMBL" id="PEZT01000010">
    <property type="protein sequence ID" value="PIS09367.1"/>
    <property type="molecule type" value="Genomic_DNA"/>
</dbReference>
<evidence type="ECO:0000259" key="1">
    <source>
        <dbReference type="Pfam" id="PF00534"/>
    </source>
</evidence>
<dbReference type="Pfam" id="PF13439">
    <property type="entry name" value="Glyco_transf_4"/>
    <property type="match status" value="1"/>
</dbReference>
<organism evidence="3 4">
    <name type="scientific">Candidatus Beckwithbacteria bacterium CG10_big_fil_rev_8_21_14_0_10_34_10</name>
    <dbReference type="NCBI Taxonomy" id="1974495"/>
    <lineage>
        <taxon>Bacteria</taxon>
        <taxon>Candidatus Beckwithiibacteriota</taxon>
    </lineage>
</organism>
<sequence length="322" mass="37270">MKILVLIDAWYPFIGGAQIQIENLERILEKKSKVKYYLLHSPRANIIIRFLWSLWVIPQAWWLNRKEKFDLIHAHAYWSGVPGKILSLILKIPIVFTVHGSNLLDLKVRSLRAFLENIVLTRIKYDQVISVSSNYLQYRNVNKNITVISNGVEVENFDKVKVKKEKPFKILFVGRNDPVKGINYLRKAMKKVRKEFPHVRLIIITGGIKHEDLIREYKASHVFVLPSLSEGQPLTLLEAWAAKLPVIVTRVGENPKMVQNGINGYLVKPKDSSGLSKAILRVLKDKNRDILGQKGYNLVKEKYSWQKCAQKTHEIYKQLVKI</sequence>
<dbReference type="InterPro" id="IPR001296">
    <property type="entry name" value="Glyco_trans_1"/>
</dbReference>